<sequence length="336" mass="38908">MKTIVKSYFGSHLYGTSTPESDVDFKEIFVPHPRDILMCQAMNHTNRNTNNSATKNTKDDIDHELFSLKYFFKLAADGETVALDMLHTPSELVVASDLPEVWKFIQDNRARFYTTDMKAYLGYVRKQAGKYGVKGSRLADLHKVLDVIRDIPEWKYDDRPQQKGINERWKVKDIADRLPVGEFLEWTTFTDHKSGQQYFYNVLGRKFQTTITVKEMKYSLEKLDAEYGERARKAEANEGVDWKALSHALRGGLQLQEIYSSGDLKYPLAQAPLIKKIKAGELPFKEVQDILETTVDAVERLAHQAEKNGLPKKVDMKFWDDFVEKVYLENHNSYYK</sequence>
<organism evidence="1 2">
    <name type="scientific">Klebsiella phage JD18</name>
    <dbReference type="NCBI Taxonomy" id="1698360"/>
    <lineage>
        <taxon>Viruses</taxon>
        <taxon>Duplodnaviria</taxon>
        <taxon>Heunggongvirae</taxon>
        <taxon>Uroviricota</taxon>
        <taxon>Caudoviricetes</taxon>
        <taxon>Pantevenvirales</taxon>
        <taxon>Straboviridae</taxon>
        <taxon>Tevenvirinae</taxon>
        <taxon>Jiaodavirus</taxon>
        <taxon>Jiaodavirus jd18</taxon>
    </lineage>
</organism>
<keyword evidence="2" id="KW-1185">Reference proteome</keyword>
<evidence type="ECO:0000313" key="1">
    <source>
        <dbReference type="EMBL" id="AKY01954.1"/>
    </source>
</evidence>
<dbReference type="PANTHER" id="PTHR34817:SF1">
    <property type="entry name" value="NUCLEOTIDYLTRANSFERASE"/>
    <property type="match status" value="1"/>
</dbReference>
<dbReference type="KEGG" id="vg:26518498"/>
<accession>A0A0K1Y4P4</accession>
<dbReference type="GeneID" id="26518498"/>
<dbReference type="Proteomes" id="UP000204179">
    <property type="component" value="Segment"/>
</dbReference>
<evidence type="ECO:0000313" key="2">
    <source>
        <dbReference type="Proteomes" id="UP000204179"/>
    </source>
</evidence>
<protein>
    <recommendedName>
        <fullName evidence="3">Thioredoxin</fullName>
    </recommendedName>
</protein>
<dbReference type="PANTHER" id="PTHR34817">
    <property type="entry name" value="NUCLEOTIDYLTRANSFERASE"/>
    <property type="match status" value="1"/>
</dbReference>
<dbReference type="EMBL" id="KT239446">
    <property type="protein sequence ID" value="AKY01954.1"/>
    <property type="molecule type" value="Genomic_DNA"/>
</dbReference>
<dbReference type="RefSeq" id="YP_009190664.1">
    <property type="nucleotide sequence ID" value="NC_028686.1"/>
</dbReference>
<gene>
    <name evidence="1" type="ORF">JD18_083</name>
</gene>
<proteinExistence type="predicted"/>
<evidence type="ECO:0008006" key="3">
    <source>
        <dbReference type="Google" id="ProtNLM"/>
    </source>
</evidence>
<reference evidence="1 2" key="1">
    <citation type="submission" date="2015-07" db="EMBL/GenBank/DDBJ databases">
        <title>Isolation and characterization of JD18-a novel lytic bacteriophage for Klebsiella pneumoniae.</title>
        <authorList>
            <person name="Fan J."/>
            <person name="Zhang X."/>
            <person name="Guo X."/>
            <person name="He P."/>
            <person name="Zhang Y."/>
        </authorList>
    </citation>
    <scope>NUCLEOTIDE SEQUENCE [LARGE SCALE GENOMIC DNA]</scope>
</reference>
<dbReference type="Pfam" id="PF10127">
    <property type="entry name" value="RlaP"/>
    <property type="match status" value="1"/>
</dbReference>
<dbReference type="InterPro" id="IPR018775">
    <property type="entry name" value="RlaP"/>
</dbReference>
<name>A0A0K1Y4P4_9CAUD</name>